<gene>
    <name evidence="2" type="ORF">GUITHDRAFT_101130</name>
</gene>
<dbReference type="HOGENOM" id="CLU_412494_0_0_1"/>
<sequence>MATAAGSQGSRQKCLFGSRCKVRDDASQLYQCTVCSNMFHHLCASEWSEEWSDCGCSTRDPKGTKGPKTSAQQQTPKVVPSISQEQIAESIVEYVSETNRTRRVCNEENDHDADGAAEREGDGDKASDEDYDDDDDDDDDDEDEDEDEEVEEVEGEDEQETREKIESVKDKMLSDNSKACYLSSVTQLIAWLYETKPFCLNHEFKSCLDNEPRNRGPITKQIKELLKSRELLPFNTRRFSYKQWTSFVVNVMMKKKLKFSSYEALRSGVRHFYRRHHKIKTYRRKFDVQIADFYKGLQNTIADERAVSGTKLSSGKDPLPTDVPTEMNESSENMMCTVQVPIYRSTGCPPHVTSLVHEKQWMILHEKLDQVVAGNEQLRLKQDSMMEKMEAKFKEMVNYFKQFQGKNEENRLLLQQQLQVSMQQNHGHENFTVQMQLRELYTKLQEVWDMQKRMIEKLQQQQFELLQHLQGQQQPQQVEQPQQVQQRQEEVCQEPLHSQQQPEVQQCQGQRLLPEDMRVSDEAGVTEAAWSIWHCGNNLKGIPPLKRVRGKDLTQKSQDKRLTDMKFFMRHFHQFIRKVIRDSEQDNEARRREMDQLVCIERGNPSVRETNEFFMKYANEYLNWIDIGAASSSSTNRSGQLKWTSYVRKLRVKCTSRPDELEWLWN</sequence>
<evidence type="ECO:0000256" key="1">
    <source>
        <dbReference type="SAM" id="MobiDB-lite"/>
    </source>
</evidence>
<feature type="region of interest" description="Disordered" evidence="1">
    <location>
        <begin position="52"/>
        <end position="84"/>
    </location>
</feature>
<dbReference type="Proteomes" id="UP000011087">
    <property type="component" value="Unassembled WGS sequence"/>
</dbReference>
<protein>
    <submittedName>
        <fullName evidence="2 3">Uncharacterized protein</fullName>
    </submittedName>
</protein>
<proteinExistence type="predicted"/>
<feature type="compositionally biased region" description="Basic and acidic residues" evidence="1">
    <location>
        <begin position="104"/>
        <end position="128"/>
    </location>
</feature>
<organism evidence="2">
    <name type="scientific">Guillardia theta (strain CCMP2712)</name>
    <name type="common">Cryptophyte</name>
    <dbReference type="NCBI Taxonomy" id="905079"/>
    <lineage>
        <taxon>Eukaryota</taxon>
        <taxon>Cryptophyceae</taxon>
        <taxon>Pyrenomonadales</taxon>
        <taxon>Geminigeraceae</taxon>
        <taxon>Guillardia</taxon>
    </lineage>
</organism>
<evidence type="ECO:0000313" key="3">
    <source>
        <dbReference type="EnsemblProtists" id="EKX53428"/>
    </source>
</evidence>
<accession>L1JZA2</accession>
<dbReference type="EnsemblProtists" id="EKX53428">
    <property type="protein sequence ID" value="EKX53428"/>
    <property type="gene ID" value="GUITHDRAFT_101130"/>
</dbReference>
<name>L1JZA2_GUITC</name>
<keyword evidence="4" id="KW-1185">Reference proteome</keyword>
<feature type="compositionally biased region" description="Acidic residues" evidence="1">
    <location>
        <begin position="129"/>
        <end position="160"/>
    </location>
</feature>
<reference evidence="4" key="2">
    <citation type="submission" date="2012-11" db="EMBL/GenBank/DDBJ databases">
        <authorList>
            <person name="Kuo A."/>
            <person name="Curtis B.A."/>
            <person name="Tanifuji G."/>
            <person name="Burki F."/>
            <person name="Gruber A."/>
            <person name="Irimia M."/>
            <person name="Maruyama S."/>
            <person name="Arias M.C."/>
            <person name="Ball S.G."/>
            <person name="Gile G.H."/>
            <person name="Hirakawa Y."/>
            <person name="Hopkins J.F."/>
            <person name="Rensing S.A."/>
            <person name="Schmutz J."/>
            <person name="Symeonidi A."/>
            <person name="Elias M."/>
            <person name="Eveleigh R.J."/>
            <person name="Herman E.K."/>
            <person name="Klute M.J."/>
            <person name="Nakayama T."/>
            <person name="Obornik M."/>
            <person name="Reyes-Prieto A."/>
            <person name="Armbrust E.V."/>
            <person name="Aves S.J."/>
            <person name="Beiko R.G."/>
            <person name="Coutinho P."/>
            <person name="Dacks J.B."/>
            <person name="Durnford D.G."/>
            <person name="Fast N.M."/>
            <person name="Green B.R."/>
            <person name="Grisdale C."/>
            <person name="Hempe F."/>
            <person name="Henrissat B."/>
            <person name="Hoppner M.P."/>
            <person name="Ishida K.-I."/>
            <person name="Kim E."/>
            <person name="Koreny L."/>
            <person name="Kroth P.G."/>
            <person name="Liu Y."/>
            <person name="Malik S.-B."/>
            <person name="Maier U.G."/>
            <person name="McRose D."/>
            <person name="Mock T."/>
            <person name="Neilson J.A."/>
            <person name="Onodera N.T."/>
            <person name="Poole A.M."/>
            <person name="Pritham E.J."/>
            <person name="Richards T.A."/>
            <person name="Rocap G."/>
            <person name="Roy S.W."/>
            <person name="Sarai C."/>
            <person name="Schaack S."/>
            <person name="Shirato S."/>
            <person name="Slamovits C.H."/>
            <person name="Spencer D.F."/>
            <person name="Suzuki S."/>
            <person name="Worden A.Z."/>
            <person name="Zauner S."/>
            <person name="Barry K."/>
            <person name="Bell C."/>
            <person name="Bharti A.K."/>
            <person name="Crow J.A."/>
            <person name="Grimwood J."/>
            <person name="Kramer R."/>
            <person name="Lindquist E."/>
            <person name="Lucas S."/>
            <person name="Salamov A."/>
            <person name="McFadden G.I."/>
            <person name="Lane C.E."/>
            <person name="Keeling P.J."/>
            <person name="Gray M.W."/>
            <person name="Grigoriev I.V."/>
            <person name="Archibald J.M."/>
        </authorList>
    </citation>
    <scope>NUCLEOTIDE SEQUENCE</scope>
    <source>
        <strain evidence="4">CCMP2712</strain>
    </source>
</reference>
<feature type="region of interest" description="Disordered" evidence="1">
    <location>
        <begin position="102"/>
        <end position="169"/>
    </location>
</feature>
<dbReference type="RefSeq" id="XP_005840408.1">
    <property type="nucleotide sequence ID" value="XM_005840351.1"/>
</dbReference>
<dbReference type="KEGG" id="gtt:GUITHDRAFT_101130"/>
<feature type="region of interest" description="Disordered" evidence="1">
    <location>
        <begin position="309"/>
        <end position="330"/>
    </location>
</feature>
<feature type="compositionally biased region" description="Polar residues" evidence="1">
    <location>
        <begin position="67"/>
        <end position="84"/>
    </location>
</feature>
<dbReference type="EMBL" id="JH992970">
    <property type="protein sequence ID" value="EKX53428.1"/>
    <property type="molecule type" value="Genomic_DNA"/>
</dbReference>
<dbReference type="AlphaFoldDB" id="L1JZA2"/>
<evidence type="ECO:0000313" key="4">
    <source>
        <dbReference type="Proteomes" id="UP000011087"/>
    </source>
</evidence>
<reference evidence="2 4" key="1">
    <citation type="journal article" date="2012" name="Nature">
        <title>Algal genomes reveal evolutionary mosaicism and the fate of nucleomorphs.</title>
        <authorList>
            <consortium name="DOE Joint Genome Institute"/>
            <person name="Curtis B.A."/>
            <person name="Tanifuji G."/>
            <person name="Burki F."/>
            <person name="Gruber A."/>
            <person name="Irimia M."/>
            <person name="Maruyama S."/>
            <person name="Arias M.C."/>
            <person name="Ball S.G."/>
            <person name="Gile G.H."/>
            <person name="Hirakawa Y."/>
            <person name="Hopkins J.F."/>
            <person name="Kuo A."/>
            <person name="Rensing S.A."/>
            <person name="Schmutz J."/>
            <person name="Symeonidi A."/>
            <person name="Elias M."/>
            <person name="Eveleigh R.J."/>
            <person name="Herman E.K."/>
            <person name="Klute M.J."/>
            <person name="Nakayama T."/>
            <person name="Obornik M."/>
            <person name="Reyes-Prieto A."/>
            <person name="Armbrust E.V."/>
            <person name="Aves S.J."/>
            <person name="Beiko R.G."/>
            <person name="Coutinho P."/>
            <person name="Dacks J.B."/>
            <person name="Durnford D.G."/>
            <person name="Fast N.M."/>
            <person name="Green B.R."/>
            <person name="Grisdale C.J."/>
            <person name="Hempel F."/>
            <person name="Henrissat B."/>
            <person name="Hoppner M.P."/>
            <person name="Ishida K."/>
            <person name="Kim E."/>
            <person name="Koreny L."/>
            <person name="Kroth P.G."/>
            <person name="Liu Y."/>
            <person name="Malik S.B."/>
            <person name="Maier U.G."/>
            <person name="McRose D."/>
            <person name="Mock T."/>
            <person name="Neilson J.A."/>
            <person name="Onodera N.T."/>
            <person name="Poole A.M."/>
            <person name="Pritham E.J."/>
            <person name="Richards T.A."/>
            <person name="Rocap G."/>
            <person name="Roy S.W."/>
            <person name="Sarai C."/>
            <person name="Schaack S."/>
            <person name="Shirato S."/>
            <person name="Slamovits C.H."/>
            <person name="Spencer D.F."/>
            <person name="Suzuki S."/>
            <person name="Worden A.Z."/>
            <person name="Zauner S."/>
            <person name="Barry K."/>
            <person name="Bell C."/>
            <person name="Bharti A.K."/>
            <person name="Crow J.A."/>
            <person name="Grimwood J."/>
            <person name="Kramer R."/>
            <person name="Lindquist E."/>
            <person name="Lucas S."/>
            <person name="Salamov A."/>
            <person name="McFadden G.I."/>
            <person name="Lane C.E."/>
            <person name="Keeling P.J."/>
            <person name="Gray M.W."/>
            <person name="Grigoriev I.V."/>
            <person name="Archibald J.M."/>
        </authorList>
    </citation>
    <scope>NUCLEOTIDE SEQUENCE</scope>
    <source>
        <strain evidence="2 4">CCMP2712</strain>
    </source>
</reference>
<dbReference type="GeneID" id="17309994"/>
<dbReference type="PaxDb" id="55529-EKX53428"/>
<reference evidence="3" key="3">
    <citation type="submission" date="2016-03" db="UniProtKB">
        <authorList>
            <consortium name="EnsemblProtists"/>
        </authorList>
    </citation>
    <scope>IDENTIFICATION</scope>
</reference>
<evidence type="ECO:0000313" key="2">
    <source>
        <dbReference type="EMBL" id="EKX53428.1"/>
    </source>
</evidence>